<evidence type="ECO:0000313" key="1">
    <source>
        <dbReference type="EMBL" id="KAF3551369.1"/>
    </source>
</evidence>
<accession>A0ABQ7CIF9</accession>
<dbReference type="Proteomes" id="UP000266723">
    <property type="component" value="Unassembled WGS sequence"/>
</dbReference>
<evidence type="ECO:0000313" key="2">
    <source>
        <dbReference type="Proteomes" id="UP000266723"/>
    </source>
</evidence>
<comment type="caution">
    <text evidence="1">The sequence shown here is derived from an EMBL/GenBank/DDBJ whole genome shotgun (WGS) entry which is preliminary data.</text>
</comment>
<keyword evidence="2" id="KW-1185">Reference proteome</keyword>
<dbReference type="EMBL" id="QGKV02000832">
    <property type="protein sequence ID" value="KAF3551369.1"/>
    <property type="molecule type" value="Genomic_DNA"/>
</dbReference>
<proteinExistence type="predicted"/>
<evidence type="ECO:0008006" key="3">
    <source>
        <dbReference type="Google" id="ProtNLM"/>
    </source>
</evidence>
<gene>
    <name evidence="1" type="ORF">DY000_02002660</name>
</gene>
<protein>
    <recommendedName>
        <fullName evidence="3">PORR domain-containing protein</fullName>
    </recommendedName>
</protein>
<name>A0ABQ7CIF9_BRACR</name>
<organism evidence="1 2">
    <name type="scientific">Brassica cretica</name>
    <name type="common">Mustard</name>
    <dbReference type="NCBI Taxonomy" id="69181"/>
    <lineage>
        <taxon>Eukaryota</taxon>
        <taxon>Viridiplantae</taxon>
        <taxon>Streptophyta</taxon>
        <taxon>Embryophyta</taxon>
        <taxon>Tracheophyta</taxon>
        <taxon>Spermatophyta</taxon>
        <taxon>Magnoliopsida</taxon>
        <taxon>eudicotyledons</taxon>
        <taxon>Gunneridae</taxon>
        <taxon>Pentapetalae</taxon>
        <taxon>rosids</taxon>
        <taxon>malvids</taxon>
        <taxon>Brassicales</taxon>
        <taxon>Brassicaceae</taxon>
        <taxon>Brassiceae</taxon>
        <taxon>Brassica</taxon>
    </lineage>
</organism>
<reference evidence="1 2" key="1">
    <citation type="journal article" date="2020" name="BMC Genomics">
        <title>Intraspecific diversification of the crop wild relative Brassica cretica Lam. using demographic model selection.</title>
        <authorList>
            <person name="Kioukis A."/>
            <person name="Michalopoulou V.A."/>
            <person name="Briers L."/>
            <person name="Pirintsos S."/>
            <person name="Studholme D.J."/>
            <person name="Pavlidis P."/>
            <person name="Sarris P.F."/>
        </authorList>
    </citation>
    <scope>NUCLEOTIDE SEQUENCE [LARGE SCALE GENOMIC DNA]</scope>
    <source>
        <strain evidence="2">cv. PFS-1207/04</strain>
    </source>
</reference>
<sequence length="106" mass="12151">MRKLLKRHPDRFTSEQEPDLVFFLHLEHTHNDEVTKGSKASIMESILLVCGRCSLSLQPVLHQRQTCVLESVSLPYRLLGTARFPKAFGEKNIFVTTSRLRNDNGD</sequence>